<dbReference type="Pfam" id="PF13115">
    <property type="entry name" value="YtkA"/>
    <property type="match status" value="1"/>
</dbReference>
<keyword evidence="1" id="KW-0472">Membrane</keyword>
<evidence type="ECO:0000256" key="1">
    <source>
        <dbReference type="SAM" id="Phobius"/>
    </source>
</evidence>
<dbReference type="RefSeq" id="WP_368505564.1">
    <property type="nucleotide sequence ID" value="NZ_CP162551.1"/>
</dbReference>
<dbReference type="InterPro" id="IPR032693">
    <property type="entry name" value="YtkA-like_dom"/>
</dbReference>
<feature type="domain" description="YtkA-like" evidence="2">
    <location>
        <begin position="37"/>
        <end position="119"/>
    </location>
</feature>
<reference evidence="3" key="1">
    <citation type="submission" date="2024-07" db="EMBL/GenBank/DDBJ databases">
        <title>Identification and characteristics of an arsenic-resistant bacterial isolate, which belongs to a novel species.</title>
        <authorList>
            <person name="Juszczyk A."/>
            <person name="Kowalczyk A."/>
            <person name="Was K."/>
            <person name="Kosowicz W."/>
            <person name="Budzyn A."/>
            <person name="Latowski D."/>
        </authorList>
    </citation>
    <scope>NUCLEOTIDE SEQUENCE</scope>
    <source>
        <strain evidence="3">As8PL</strain>
    </source>
</reference>
<dbReference type="EMBL" id="CP162551">
    <property type="protein sequence ID" value="XDI38251.1"/>
    <property type="molecule type" value="Genomic_DNA"/>
</dbReference>
<proteinExistence type="predicted"/>
<name>A0AB39BY34_9BACI</name>
<accession>A0AB39BY34</accession>
<protein>
    <submittedName>
        <fullName evidence="3">FixH family protein</fullName>
    </submittedName>
</protein>
<sequence>MKLGKLLQPELLTPIIFFIFMVGSIFFLFQIGGTKEQVVTNWSMDVVGLSELYRTGEAVDLHLFLEDEQGHPIEDANVTLVLDRPETVHHLEKVMHRVEGGLYETEAIFSLPGTWIGMVEASRGGHVYRNQFFLTVDGAIIADTSRDPSDHFTLDQPLPEFLQKEMEAMSTPSP</sequence>
<feature type="transmembrane region" description="Helical" evidence="1">
    <location>
        <begin position="12"/>
        <end position="31"/>
    </location>
</feature>
<gene>
    <name evidence="3" type="ORF">AB3N04_07990</name>
</gene>
<keyword evidence="1" id="KW-0812">Transmembrane</keyword>
<organism evidence="3">
    <name type="scientific">Alkalihalophilus sp. As8PL</name>
    <dbReference type="NCBI Taxonomy" id="3237103"/>
    <lineage>
        <taxon>Bacteria</taxon>
        <taxon>Bacillati</taxon>
        <taxon>Bacillota</taxon>
        <taxon>Bacilli</taxon>
        <taxon>Bacillales</taxon>
        <taxon>Bacillaceae</taxon>
        <taxon>Alkalihalophilus</taxon>
    </lineage>
</organism>
<dbReference type="AlphaFoldDB" id="A0AB39BY34"/>
<evidence type="ECO:0000313" key="3">
    <source>
        <dbReference type="EMBL" id="XDI38251.1"/>
    </source>
</evidence>
<keyword evidence="1" id="KW-1133">Transmembrane helix</keyword>
<evidence type="ECO:0000259" key="2">
    <source>
        <dbReference type="Pfam" id="PF13115"/>
    </source>
</evidence>